<proteinExistence type="predicted"/>
<keyword evidence="2" id="KW-1185">Reference proteome</keyword>
<sequence length="147" mass="16491">MTNPNTDFSTIKPIHFAKTRKDKTKFNWFAFELASEIDVAVPNKLKKYLSKHGYTQASFNQSCIRLATLLQSTVLKKLNGQIPDMEISHAHVEAAFPNLNDKTLNELLDCTGNAWGRLLDGCVNCPSACVSNRKDYAPMFDDETFSA</sequence>
<dbReference type="Proteomes" id="UP000672039">
    <property type="component" value="Chromosome"/>
</dbReference>
<dbReference type="EMBL" id="CP072801">
    <property type="protein sequence ID" value="QTR48200.1"/>
    <property type="molecule type" value="Genomic_DNA"/>
</dbReference>
<evidence type="ECO:0000313" key="1">
    <source>
        <dbReference type="EMBL" id="QTR48200.1"/>
    </source>
</evidence>
<reference evidence="1 2" key="1">
    <citation type="submission" date="2021-04" db="EMBL/GenBank/DDBJ databases">
        <title>Genomics, taxonomy and metabolism of representatives of sulfur bacteria of the genus Thiothrix: Thiothrix fructosivorans QT, Thiothrix unzii A1T and three new species, Thiothrix subterranea sp. nov., Thiothrix litoralis sp. nov. and 'Candidatus Thiothrix anitrata' sp. nov.</title>
        <authorList>
            <person name="Ravin N.V."/>
            <person name="Smolyakov D."/>
            <person name="Rudenko T.S."/>
            <person name="Mardanov A.V."/>
            <person name="Beletsky A.V."/>
            <person name="Markov N.D."/>
            <person name="Fomenkov A.I."/>
            <person name="Roberts R.J."/>
            <person name="Karnachuk O.V."/>
            <person name="Novikov A."/>
            <person name="Grabovich M.Y."/>
        </authorList>
    </citation>
    <scope>NUCLEOTIDE SEQUENCE [LARGE SCALE GENOMIC DNA]</scope>
    <source>
        <strain evidence="1 2">AS</strain>
    </source>
</reference>
<name>A0ABX7WX41_9GAMM</name>
<dbReference type="RefSeq" id="WP_210224415.1">
    <property type="nucleotide sequence ID" value="NZ_CP072801.1"/>
</dbReference>
<gene>
    <name evidence="1" type="ORF">J9253_09925</name>
</gene>
<evidence type="ECO:0000313" key="2">
    <source>
        <dbReference type="Proteomes" id="UP000672039"/>
    </source>
</evidence>
<protein>
    <submittedName>
        <fullName evidence="1">Uncharacterized protein</fullName>
    </submittedName>
</protein>
<organism evidence="1 2">
    <name type="scientific">Thiothrix litoralis</name>
    <dbReference type="NCBI Taxonomy" id="2891210"/>
    <lineage>
        <taxon>Bacteria</taxon>
        <taxon>Pseudomonadati</taxon>
        <taxon>Pseudomonadota</taxon>
        <taxon>Gammaproteobacteria</taxon>
        <taxon>Thiotrichales</taxon>
        <taxon>Thiotrichaceae</taxon>
        <taxon>Thiothrix</taxon>
    </lineage>
</organism>
<accession>A0ABX7WX41</accession>